<dbReference type="AlphaFoldDB" id="A0A5E4MN39"/>
<feature type="signal peptide" evidence="1">
    <location>
        <begin position="1"/>
        <end position="19"/>
    </location>
</feature>
<dbReference type="Proteomes" id="UP000325440">
    <property type="component" value="Unassembled WGS sequence"/>
</dbReference>
<keyword evidence="1" id="KW-0732">Signal</keyword>
<evidence type="ECO:0000256" key="1">
    <source>
        <dbReference type="SAM" id="SignalP"/>
    </source>
</evidence>
<reference evidence="2 3" key="1">
    <citation type="submission" date="2019-08" db="EMBL/GenBank/DDBJ databases">
        <authorList>
            <person name="Alioto T."/>
            <person name="Alioto T."/>
            <person name="Gomez Garrido J."/>
        </authorList>
    </citation>
    <scope>NUCLEOTIDE SEQUENCE [LARGE SCALE GENOMIC DNA]</scope>
</reference>
<proteinExistence type="predicted"/>
<accession>A0A5E4MN39</accession>
<name>A0A5E4MN39_9HEMI</name>
<sequence length="189" mass="21848">MLAKIVLVIFLATITVSFAKNDDNVVNVALNSGSHIINHILNQDSDEQEKYIVDLNSYYKKYDIDSKLENVKSHFKTQFKKGLQHNSDLFNRVNIETEKSLKRSIDVIKKQDALLGEKLNKFYELTCQTNRVSEEIANYVSNPERIHGEIEKLNVLLRPYEQKVIDFIKSAEVRIIAIPTLQTKIFVHL</sequence>
<evidence type="ECO:0000313" key="3">
    <source>
        <dbReference type="Proteomes" id="UP000325440"/>
    </source>
</evidence>
<dbReference type="OrthoDB" id="6602156at2759"/>
<evidence type="ECO:0000313" key="2">
    <source>
        <dbReference type="EMBL" id="VVC30771.1"/>
    </source>
</evidence>
<keyword evidence="3" id="KW-1185">Reference proteome</keyword>
<protein>
    <submittedName>
        <fullName evidence="2">Uncharacterized protein</fullName>
    </submittedName>
</protein>
<dbReference type="EMBL" id="CABPRJ010000538">
    <property type="protein sequence ID" value="VVC30771.1"/>
    <property type="molecule type" value="Genomic_DNA"/>
</dbReference>
<organism evidence="2 3">
    <name type="scientific">Cinara cedri</name>
    <dbReference type="NCBI Taxonomy" id="506608"/>
    <lineage>
        <taxon>Eukaryota</taxon>
        <taxon>Metazoa</taxon>
        <taxon>Ecdysozoa</taxon>
        <taxon>Arthropoda</taxon>
        <taxon>Hexapoda</taxon>
        <taxon>Insecta</taxon>
        <taxon>Pterygota</taxon>
        <taxon>Neoptera</taxon>
        <taxon>Paraneoptera</taxon>
        <taxon>Hemiptera</taxon>
        <taxon>Sternorrhyncha</taxon>
        <taxon>Aphidomorpha</taxon>
        <taxon>Aphidoidea</taxon>
        <taxon>Aphididae</taxon>
        <taxon>Lachninae</taxon>
        <taxon>Cinara</taxon>
    </lineage>
</organism>
<gene>
    <name evidence="2" type="ORF">CINCED_3A021011</name>
</gene>
<feature type="chain" id="PRO_5022977982" evidence="1">
    <location>
        <begin position="20"/>
        <end position="189"/>
    </location>
</feature>